<sequence length="781" mass="86023">MSSESIFTEVYALKLKAMYSLFNKKIQVQNPSIDPCNIVYIAPLKIDMVFPGAEFFVNGEYSKDTMEKVGQALSRAAWEITRDEVEVQAFQSRQSDGYFNPPQPDEEVKILARARQTYPGVHELEYTVVVERGGRKVKIAVGNSSIGIVPPSEQQQPGPSGDAGPKQPTKKQRRQEKKARSFARKQAEQESSSSANPATAPTITTVQSTRPAPATTPGIPTILPAVNPSGKGSDGSTLPQSARRMVPAPQITFAAPPPPSSGVVGPIRPTPSHLRDQQQPRNIERKKNEQRPSSSAIPATAPPNTATQLTRPAPSTTPANPKTLPAVNPSGKGPNVPTMPQRAHPTVRAVQTVSGALPPPTSGSVGPIRSSHRQLQDQRKERNIDRKQAEQAQSSSTIPVTAQSTSSTQITRPAPVQRKVPATRPTHTAPPTTSTQLARPAPPAAPGQPTIPDTNSTRAAPRTTPAAPLPSRPVSKILPIFDWRYHRNLESSVLQQYDEAKMSFMDEIPQRFMLCGVKNMDDLAKLMLAKRFVPVNIAQSALFFKTPLTVFYFDAESEWDQQKVEKAMFDDAKWSEVFHKDNISQGKFFFARAMPLKTILRTTLIATRIFDHRVGGAQRSETVEDNRELRLAVQYYEGLKIRKNLDPMGLMILQGTEIACAEDRRKGHGEEEEVIGGKKVVEMEDSLFSSKFMICYVLCFVYFLQAISSSRMDQWQDGNSGDGRAGEGAEKFQISRKSGKNANQKKFIRDFKHVVVIGKQVAKLEDPIVLSKFTLSLCFVG</sequence>
<comment type="caution">
    <text evidence="2">The sequence shown here is derived from an EMBL/GenBank/DDBJ whole genome shotgun (WGS) entry which is preliminary data.</text>
</comment>
<protein>
    <submittedName>
        <fullName evidence="2">Uncharacterized protein</fullName>
    </submittedName>
</protein>
<feature type="region of interest" description="Disordered" evidence="1">
    <location>
        <begin position="146"/>
        <end position="471"/>
    </location>
</feature>
<proteinExistence type="predicted"/>
<feature type="region of interest" description="Disordered" evidence="1">
    <location>
        <begin position="715"/>
        <end position="738"/>
    </location>
</feature>
<gene>
    <name evidence="2" type="primary">Cnig_chr_II.g4106</name>
    <name evidence="2" type="ORF">B9Z55_004106</name>
</gene>
<dbReference type="Proteomes" id="UP000230233">
    <property type="component" value="Chromosome II"/>
</dbReference>
<name>A0A2G5UUU6_9PELO</name>
<evidence type="ECO:0000313" key="2">
    <source>
        <dbReference type="EMBL" id="PIC43322.1"/>
    </source>
</evidence>
<feature type="compositionally biased region" description="Basic and acidic residues" evidence="1">
    <location>
        <begin position="374"/>
        <end position="389"/>
    </location>
</feature>
<accession>A0A2G5UUU6</accession>
<reference evidence="3" key="1">
    <citation type="submission" date="2017-10" db="EMBL/GenBank/DDBJ databases">
        <title>Rapid genome shrinkage in a self-fertile nematode reveals novel sperm competition proteins.</title>
        <authorList>
            <person name="Yin D."/>
            <person name="Schwarz E.M."/>
            <person name="Thomas C.G."/>
            <person name="Felde R.L."/>
            <person name="Korf I.F."/>
            <person name="Cutter A.D."/>
            <person name="Schartner C.M."/>
            <person name="Ralston E.J."/>
            <person name="Meyer B.J."/>
            <person name="Haag E.S."/>
        </authorList>
    </citation>
    <scope>NUCLEOTIDE SEQUENCE [LARGE SCALE GENOMIC DNA]</scope>
    <source>
        <strain evidence="3">JU1422</strain>
    </source>
</reference>
<dbReference type="EMBL" id="PDUG01000002">
    <property type="protein sequence ID" value="PIC43322.1"/>
    <property type="molecule type" value="Genomic_DNA"/>
</dbReference>
<feature type="compositionally biased region" description="Low complexity" evidence="1">
    <location>
        <begin position="422"/>
        <end position="439"/>
    </location>
</feature>
<feature type="compositionally biased region" description="Low complexity" evidence="1">
    <location>
        <begin position="150"/>
        <end position="160"/>
    </location>
</feature>
<dbReference type="STRING" id="1611254.A0A2G5UUU6"/>
<evidence type="ECO:0000256" key="1">
    <source>
        <dbReference type="SAM" id="MobiDB-lite"/>
    </source>
</evidence>
<organism evidence="2 3">
    <name type="scientific">Caenorhabditis nigoni</name>
    <dbReference type="NCBI Taxonomy" id="1611254"/>
    <lineage>
        <taxon>Eukaryota</taxon>
        <taxon>Metazoa</taxon>
        <taxon>Ecdysozoa</taxon>
        <taxon>Nematoda</taxon>
        <taxon>Chromadorea</taxon>
        <taxon>Rhabditida</taxon>
        <taxon>Rhabditina</taxon>
        <taxon>Rhabditomorpha</taxon>
        <taxon>Rhabditoidea</taxon>
        <taxon>Rhabditidae</taxon>
        <taxon>Peloderinae</taxon>
        <taxon>Caenorhabditis</taxon>
    </lineage>
</organism>
<keyword evidence="3" id="KW-1185">Reference proteome</keyword>
<feature type="compositionally biased region" description="Low complexity" evidence="1">
    <location>
        <begin position="292"/>
        <end position="307"/>
    </location>
</feature>
<feature type="compositionally biased region" description="Low complexity" evidence="1">
    <location>
        <begin position="191"/>
        <end position="225"/>
    </location>
</feature>
<feature type="compositionally biased region" description="Polar residues" evidence="1">
    <location>
        <begin position="390"/>
        <end position="411"/>
    </location>
</feature>
<feature type="compositionally biased region" description="Polar residues" evidence="1">
    <location>
        <begin position="308"/>
        <end position="320"/>
    </location>
</feature>
<dbReference type="AlphaFoldDB" id="A0A2G5UUU6"/>
<feature type="compositionally biased region" description="Low complexity" evidence="1">
    <location>
        <begin position="456"/>
        <end position="466"/>
    </location>
</feature>
<feature type="compositionally biased region" description="Basic residues" evidence="1">
    <location>
        <begin position="168"/>
        <end position="183"/>
    </location>
</feature>
<feature type="compositionally biased region" description="Basic and acidic residues" evidence="1">
    <location>
        <begin position="273"/>
        <end position="290"/>
    </location>
</feature>
<evidence type="ECO:0000313" key="3">
    <source>
        <dbReference type="Proteomes" id="UP000230233"/>
    </source>
</evidence>